<dbReference type="AlphaFoldDB" id="A0A512CDM0"/>
<evidence type="ECO:0000313" key="2">
    <source>
        <dbReference type="EMBL" id="GEO22309.1"/>
    </source>
</evidence>
<sequence>MNTEKKYQQFGLKYGIPLAIITATLAMKKSSGIGKLITFSIVTPAMLGYLYSLIKVKDKVNELPESEN</sequence>
<evidence type="ECO:0000256" key="1">
    <source>
        <dbReference type="SAM" id="Phobius"/>
    </source>
</evidence>
<dbReference type="EMBL" id="BJYV01000014">
    <property type="protein sequence ID" value="GEO22309.1"/>
    <property type="molecule type" value="Genomic_DNA"/>
</dbReference>
<name>A0A512CDM0_9BACT</name>
<keyword evidence="1" id="KW-0472">Membrane</keyword>
<dbReference type="Proteomes" id="UP000321301">
    <property type="component" value="Unassembled WGS sequence"/>
</dbReference>
<dbReference type="RefSeq" id="WP_020890445.1">
    <property type="nucleotide sequence ID" value="NZ_BJYV01000014.1"/>
</dbReference>
<feature type="transmembrane region" description="Helical" evidence="1">
    <location>
        <begin position="36"/>
        <end position="54"/>
    </location>
</feature>
<proteinExistence type="predicted"/>
<comment type="caution">
    <text evidence="2">The sequence shown here is derived from an EMBL/GenBank/DDBJ whole genome shotgun (WGS) entry which is preliminary data.</text>
</comment>
<reference evidence="2 3" key="1">
    <citation type="submission" date="2019-07" db="EMBL/GenBank/DDBJ databases">
        <title>Whole genome shotgun sequence of Cyclobacterium qasimii NBRC 106168.</title>
        <authorList>
            <person name="Hosoyama A."/>
            <person name="Uohara A."/>
            <person name="Ohji S."/>
            <person name="Ichikawa N."/>
        </authorList>
    </citation>
    <scope>NUCLEOTIDE SEQUENCE [LARGE SCALE GENOMIC DNA]</scope>
    <source>
        <strain evidence="2 3">NBRC 106168</strain>
    </source>
</reference>
<protein>
    <submittedName>
        <fullName evidence="2">Uncharacterized protein</fullName>
    </submittedName>
</protein>
<keyword evidence="1" id="KW-1133">Transmembrane helix</keyword>
<organism evidence="2 3">
    <name type="scientific">Cyclobacterium qasimii</name>
    <dbReference type="NCBI Taxonomy" id="1350429"/>
    <lineage>
        <taxon>Bacteria</taxon>
        <taxon>Pseudomonadati</taxon>
        <taxon>Bacteroidota</taxon>
        <taxon>Cytophagia</taxon>
        <taxon>Cytophagales</taxon>
        <taxon>Cyclobacteriaceae</taxon>
        <taxon>Cyclobacterium</taxon>
    </lineage>
</organism>
<accession>A0A512CDM0</accession>
<keyword evidence="1" id="KW-0812">Transmembrane</keyword>
<evidence type="ECO:0000313" key="3">
    <source>
        <dbReference type="Proteomes" id="UP000321301"/>
    </source>
</evidence>
<keyword evidence="3" id="KW-1185">Reference proteome</keyword>
<gene>
    <name evidence="2" type="ORF">CQA01_28430</name>
</gene>